<dbReference type="PANTHER" id="PTHR37391">
    <property type="entry name" value="E3 UBIQUITIN-PROTEIN LIGASE"/>
    <property type="match status" value="1"/>
</dbReference>
<dbReference type="EMBL" id="PYBW01000131">
    <property type="protein sequence ID" value="PYC69148.1"/>
    <property type="molecule type" value="Genomic_DNA"/>
</dbReference>
<dbReference type="InterPro" id="IPR049202">
    <property type="entry name" value="DUF6817"/>
</dbReference>
<feature type="domain" description="DUF6817" evidence="1">
    <location>
        <begin position="18"/>
        <end position="102"/>
    </location>
</feature>
<evidence type="ECO:0000313" key="3">
    <source>
        <dbReference type="Proteomes" id="UP000248039"/>
    </source>
</evidence>
<name>A0A2V4NJF4_9ACTN</name>
<organism evidence="2 3">
    <name type="scientific">Streptomyces tateyamensis</name>
    <dbReference type="NCBI Taxonomy" id="565073"/>
    <lineage>
        <taxon>Bacteria</taxon>
        <taxon>Bacillati</taxon>
        <taxon>Actinomycetota</taxon>
        <taxon>Actinomycetes</taxon>
        <taxon>Kitasatosporales</taxon>
        <taxon>Streptomycetaceae</taxon>
        <taxon>Streptomyces</taxon>
    </lineage>
</organism>
<proteinExistence type="predicted"/>
<sequence>MSAIPDEPASDDRPALDFLRSHGAAELAHPGGTLLEHLVRVRERLADWGAPREVCLAGLCHAAYGTDGFPAALLPTTERGTLAELIGDRAEALVYLYASCDRALSYPRLGESGRPLFLDRFTGSEHRVEAEELRAFLAITAANELDVFAHNAELAARYGAALHRLLAPLHDLLPPAARRELDTLGSER</sequence>
<dbReference type="PANTHER" id="PTHR37391:SF2">
    <property type="entry name" value="E3 UBIQUITIN-PROTEIN LIGASE"/>
    <property type="match status" value="1"/>
</dbReference>
<dbReference type="Pfam" id="PF20680">
    <property type="entry name" value="DUF6817"/>
    <property type="match status" value="1"/>
</dbReference>
<evidence type="ECO:0000259" key="1">
    <source>
        <dbReference type="Pfam" id="PF20680"/>
    </source>
</evidence>
<dbReference type="OrthoDB" id="333547at2"/>
<dbReference type="Proteomes" id="UP000248039">
    <property type="component" value="Unassembled WGS sequence"/>
</dbReference>
<evidence type="ECO:0000313" key="2">
    <source>
        <dbReference type="EMBL" id="PYC69148.1"/>
    </source>
</evidence>
<comment type="caution">
    <text evidence="2">The sequence shown here is derived from an EMBL/GenBank/DDBJ whole genome shotgun (WGS) entry which is preliminary data.</text>
</comment>
<protein>
    <recommendedName>
        <fullName evidence="1">DUF6817 domain-containing protein</fullName>
    </recommendedName>
</protein>
<accession>A0A2V4NJF4</accession>
<keyword evidence="3" id="KW-1185">Reference proteome</keyword>
<reference evidence="2 3" key="1">
    <citation type="submission" date="2018-03" db="EMBL/GenBank/DDBJ databases">
        <title>Bioinformatic expansion and discovery of thiopeptide antibiotics.</title>
        <authorList>
            <person name="Schwalen C.J."/>
            <person name="Hudson G.A."/>
            <person name="Mitchell D.A."/>
        </authorList>
    </citation>
    <scope>NUCLEOTIDE SEQUENCE [LARGE SCALE GENOMIC DNA]</scope>
    <source>
        <strain evidence="2 3">ATCC 21389</strain>
    </source>
</reference>
<dbReference type="RefSeq" id="WP_110672773.1">
    <property type="nucleotide sequence ID" value="NZ_PYBW01000131.1"/>
</dbReference>
<gene>
    <name evidence="2" type="ORF">C7C46_28270</name>
</gene>
<dbReference type="AlphaFoldDB" id="A0A2V4NJF4"/>